<keyword evidence="2" id="KW-0812">Transmembrane</keyword>
<dbReference type="PANTHER" id="PTHR41771:SF1">
    <property type="entry name" value="MEMBRANE PROTEIN"/>
    <property type="match status" value="1"/>
</dbReference>
<feature type="transmembrane region" description="Helical" evidence="2">
    <location>
        <begin position="125"/>
        <end position="144"/>
    </location>
</feature>
<dbReference type="Pfam" id="PF07907">
    <property type="entry name" value="YibE_F"/>
    <property type="match status" value="1"/>
</dbReference>
<feature type="transmembrane region" description="Helical" evidence="2">
    <location>
        <begin position="151"/>
        <end position="170"/>
    </location>
</feature>
<evidence type="ECO:0000313" key="3">
    <source>
        <dbReference type="EMBL" id="MDN4481452.1"/>
    </source>
</evidence>
<sequence length="418" mass="43396">MGAGHSHALERPPRASERTTLILAIIVAVVLFLTTIGAMAVWPSDWSMLRSVPTTYEGAEWASVTVDSVDEDTGIALVSTSGNDAAGLRELPPADLGTFDYEPGDRVRALELETGELVFGDFERANPMLVLLVAYVLLVVGIAWWRGIGALLGLGAAFGIIIFFTVPALFNGGDPLITGLVTGSGALAVLLYLAHGLNSRTTTAYLGTLAGLTVTAVLASWAVDASRLTGIWSEEGAHLELSGRSVDLQGLVLCGIVIAGLGVLNDVTVTQASAVWELRAARPDISRWNLFRRGMRIGRDHIASTVYTIAFAYVGAALPAIMLISLYDTSLGSTLTTAEIAEEAVRTLVSSIGLVLAVPLTTGIAALVVGTDAIARDSRPPGADAGPLVARAAAPTAGAAALADAPPPVLEPRDPSDN</sequence>
<protein>
    <submittedName>
        <fullName evidence="3">YibE/F family protein</fullName>
    </submittedName>
</protein>
<comment type="caution">
    <text evidence="3">The sequence shown here is derived from an EMBL/GenBank/DDBJ whole genome shotgun (WGS) entry which is preliminary data.</text>
</comment>
<dbReference type="RefSeq" id="WP_301143112.1">
    <property type="nucleotide sequence ID" value="NZ_JAUHQA010000001.1"/>
</dbReference>
<feature type="transmembrane region" description="Helical" evidence="2">
    <location>
        <begin position="347"/>
        <end position="369"/>
    </location>
</feature>
<organism evidence="3 4">
    <name type="scientific">Demequina muriae</name>
    <dbReference type="NCBI Taxonomy" id="3051664"/>
    <lineage>
        <taxon>Bacteria</taxon>
        <taxon>Bacillati</taxon>
        <taxon>Actinomycetota</taxon>
        <taxon>Actinomycetes</taxon>
        <taxon>Micrococcales</taxon>
        <taxon>Demequinaceae</taxon>
        <taxon>Demequina</taxon>
    </lineage>
</organism>
<dbReference type="EMBL" id="JAUHQA010000001">
    <property type="protein sequence ID" value="MDN4481452.1"/>
    <property type="molecule type" value="Genomic_DNA"/>
</dbReference>
<reference evidence="3" key="1">
    <citation type="submission" date="2023-06" db="EMBL/GenBank/DDBJ databases">
        <title>Egi l300058.</title>
        <authorList>
            <person name="Gao L."/>
            <person name="Fang B.-Z."/>
            <person name="Li W.-J."/>
        </authorList>
    </citation>
    <scope>NUCLEOTIDE SEQUENCE</scope>
    <source>
        <strain evidence="3">EGI L300058</strain>
    </source>
</reference>
<evidence type="ECO:0000256" key="1">
    <source>
        <dbReference type="SAM" id="MobiDB-lite"/>
    </source>
</evidence>
<feature type="region of interest" description="Disordered" evidence="1">
    <location>
        <begin position="399"/>
        <end position="418"/>
    </location>
</feature>
<proteinExistence type="predicted"/>
<feature type="transmembrane region" description="Helical" evidence="2">
    <location>
        <begin position="248"/>
        <end position="269"/>
    </location>
</feature>
<accession>A0ABT8GJ37</accession>
<gene>
    <name evidence="3" type="ORF">QQX02_11000</name>
</gene>
<dbReference type="PANTHER" id="PTHR41771">
    <property type="entry name" value="MEMBRANE PROTEIN-RELATED"/>
    <property type="match status" value="1"/>
</dbReference>
<keyword evidence="4" id="KW-1185">Reference proteome</keyword>
<name>A0ABT8GJ37_9MICO</name>
<feature type="transmembrane region" description="Helical" evidence="2">
    <location>
        <begin position="205"/>
        <end position="223"/>
    </location>
</feature>
<feature type="transmembrane region" description="Helical" evidence="2">
    <location>
        <begin position="176"/>
        <end position="193"/>
    </location>
</feature>
<keyword evidence="2" id="KW-1133">Transmembrane helix</keyword>
<evidence type="ECO:0000256" key="2">
    <source>
        <dbReference type="SAM" id="Phobius"/>
    </source>
</evidence>
<dbReference type="InterPro" id="IPR012507">
    <property type="entry name" value="YibE_F"/>
</dbReference>
<feature type="transmembrane region" description="Helical" evidence="2">
    <location>
        <begin position="21"/>
        <end position="42"/>
    </location>
</feature>
<dbReference type="Proteomes" id="UP001172708">
    <property type="component" value="Unassembled WGS sequence"/>
</dbReference>
<evidence type="ECO:0000313" key="4">
    <source>
        <dbReference type="Proteomes" id="UP001172708"/>
    </source>
</evidence>
<feature type="transmembrane region" description="Helical" evidence="2">
    <location>
        <begin position="302"/>
        <end position="327"/>
    </location>
</feature>
<keyword evidence="2" id="KW-0472">Membrane</keyword>